<evidence type="ECO:0000313" key="2">
    <source>
        <dbReference type="Proteomes" id="UP000310200"/>
    </source>
</evidence>
<keyword evidence="2" id="KW-1185">Reference proteome</keyword>
<comment type="caution">
    <text evidence="1">The sequence shown here is derived from an EMBL/GenBank/DDBJ whole genome shotgun (WGS) entry which is preliminary data.</text>
</comment>
<proteinExistence type="predicted"/>
<dbReference type="Proteomes" id="UP000310200">
    <property type="component" value="Unassembled WGS sequence"/>
</dbReference>
<gene>
    <name evidence="1" type="ORF">DBV15_09790</name>
</gene>
<dbReference type="EMBL" id="QBLH01003337">
    <property type="protein sequence ID" value="TGZ38861.1"/>
    <property type="molecule type" value="Genomic_DNA"/>
</dbReference>
<sequence>MAAREKRARVKPVAFVTKHTGMFQRVGYDRYDPRLLEQMYECPESDLSQWHPNKHRLQCMLHNLQASIGSRAIATCACARSPTRSGRVVDDPEDVLTDRSVRPNKERLPKSSFVNVFGQHD</sequence>
<dbReference type="AlphaFoldDB" id="A0A4S2JRG0"/>
<protein>
    <submittedName>
        <fullName evidence="1">Uncharacterized protein</fullName>
    </submittedName>
</protein>
<accession>A0A4S2JRG0</accession>
<evidence type="ECO:0000313" key="1">
    <source>
        <dbReference type="EMBL" id="TGZ38861.1"/>
    </source>
</evidence>
<organism evidence="1 2">
    <name type="scientific">Temnothorax longispinosus</name>
    <dbReference type="NCBI Taxonomy" id="300112"/>
    <lineage>
        <taxon>Eukaryota</taxon>
        <taxon>Metazoa</taxon>
        <taxon>Ecdysozoa</taxon>
        <taxon>Arthropoda</taxon>
        <taxon>Hexapoda</taxon>
        <taxon>Insecta</taxon>
        <taxon>Pterygota</taxon>
        <taxon>Neoptera</taxon>
        <taxon>Endopterygota</taxon>
        <taxon>Hymenoptera</taxon>
        <taxon>Apocrita</taxon>
        <taxon>Aculeata</taxon>
        <taxon>Formicoidea</taxon>
        <taxon>Formicidae</taxon>
        <taxon>Myrmicinae</taxon>
        <taxon>Temnothorax</taxon>
    </lineage>
</organism>
<reference evidence="1 2" key="1">
    <citation type="journal article" date="2019" name="Philos. Trans. R. Soc. Lond., B, Biol. Sci.">
        <title>Ant behaviour and brain gene expression of defending hosts depend on the ecological success of the intruding social parasite.</title>
        <authorList>
            <person name="Kaur R."/>
            <person name="Stoldt M."/>
            <person name="Jongepier E."/>
            <person name="Feldmeyer B."/>
            <person name="Menzel F."/>
            <person name="Bornberg-Bauer E."/>
            <person name="Foitzik S."/>
        </authorList>
    </citation>
    <scope>NUCLEOTIDE SEQUENCE [LARGE SCALE GENOMIC DNA]</scope>
    <source>
        <tissue evidence="1">Whole body</tissue>
    </source>
</reference>
<name>A0A4S2JRG0_9HYME</name>